<dbReference type="EMBL" id="CP034328">
    <property type="protein sequence ID" value="AZL58701.1"/>
    <property type="molecule type" value="Genomic_DNA"/>
</dbReference>
<dbReference type="OrthoDB" id="9808528at2"/>
<dbReference type="InterPro" id="IPR046342">
    <property type="entry name" value="CBS_dom_sf"/>
</dbReference>
<dbReference type="InterPro" id="IPR014710">
    <property type="entry name" value="RmlC-like_jellyroll"/>
</dbReference>
<evidence type="ECO:0000256" key="1">
    <source>
        <dbReference type="ARBA" id="ARBA00022737"/>
    </source>
</evidence>
<evidence type="ECO:0000259" key="4">
    <source>
        <dbReference type="PROSITE" id="PS51371"/>
    </source>
</evidence>
<dbReference type="PANTHER" id="PTHR48108">
    <property type="entry name" value="CBS DOMAIN-CONTAINING PROTEIN CBSX2, CHLOROPLASTIC"/>
    <property type="match status" value="1"/>
</dbReference>
<keyword evidence="2" id="KW-0129">CBS domain</keyword>
<dbReference type="RefSeq" id="WP_125324902.1">
    <property type="nucleotide sequence ID" value="NZ_CP034328.1"/>
</dbReference>
<dbReference type="Pfam" id="PF10335">
    <property type="entry name" value="DUF294_C"/>
    <property type="match status" value="1"/>
</dbReference>
<dbReference type="Proteomes" id="UP000282002">
    <property type="component" value="Chromosome"/>
</dbReference>
<dbReference type="InterPro" id="IPR005105">
    <property type="entry name" value="GlnD_Uridyltrans_N"/>
</dbReference>
<dbReference type="SUPFAM" id="SSF54631">
    <property type="entry name" value="CBS-domain pair"/>
    <property type="match status" value="1"/>
</dbReference>
<dbReference type="CDD" id="cd05401">
    <property type="entry name" value="NT_GlnE_GlnD_like"/>
    <property type="match status" value="1"/>
</dbReference>
<dbReference type="Pfam" id="PF00571">
    <property type="entry name" value="CBS"/>
    <property type="match status" value="2"/>
</dbReference>
<dbReference type="SUPFAM" id="SSF51206">
    <property type="entry name" value="cAMP-binding domain-like"/>
    <property type="match status" value="1"/>
</dbReference>
<evidence type="ECO:0000313" key="6">
    <source>
        <dbReference type="Proteomes" id="UP000282002"/>
    </source>
</evidence>
<organism evidence="5 6">
    <name type="scientific">Tabrizicola piscis</name>
    <dbReference type="NCBI Taxonomy" id="2494374"/>
    <lineage>
        <taxon>Bacteria</taxon>
        <taxon>Pseudomonadati</taxon>
        <taxon>Pseudomonadota</taxon>
        <taxon>Alphaproteobacteria</taxon>
        <taxon>Rhodobacterales</taxon>
        <taxon>Paracoccaceae</taxon>
        <taxon>Tabrizicola</taxon>
    </lineage>
</organism>
<dbReference type="KEGG" id="taw:EI545_07535"/>
<dbReference type="SMART" id="SM00116">
    <property type="entry name" value="CBS"/>
    <property type="match status" value="2"/>
</dbReference>
<dbReference type="Gene3D" id="2.60.120.10">
    <property type="entry name" value="Jelly Rolls"/>
    <property type="match status" value="1"/>
</dbReference>
<evidence type="ECO:0000313" key="5">
    <source>
        <dbReference type="EMBL" id="AZL58701.1"/>
    </source>
</evidence>
<dbReference type="Pfam" id="PF00027">
    <property type="entry name" value="cNMP_binding"/>
    <property type="match status" value="1"/>
</dbReference>
<proteinExistence type="predicted"/>
<dbReference type="GO" id="GO:0008773">
    <property type="term" value="F:[protein-PII] uridylyltransferase activity"/>
    <property type="evidence" value="ECO:0007669"/>
    <property type="project" value="InterPro"/>
</dbReference>
<dbReference type="InterPro" id="IPR000595">
    <property type="entry name" value="cNMP-bd_dom"/>
</dbReference>
<reference evidence="5 6" key="1">
    <citation type="submission" date="2018-12" db="EMBL/GenBank/DDBJ databases">
        <title>Complete genome sequencing of Tabrizicola sp. K13M18.</title>
        <authorList>
            <person name="Bae J.-W."/>
        </authorList>
    </citation>
    <scope>NUCLEOTIDE SEQUENCE [LARGE SCALE GENOMIC DNA]</scope>
    <source>
        <strain evidence="5 6">K13M18</strain>
    </source>
</reference>
<evidence type="ECO:0000256" key="2">
    <source>
        <dbReference type="PROSITE-ProRule" id="PRU00703"/>
    </source>
</evidence>
<feature type="domain" description="CBS" evidence="4">
    <location>
        <begin position="217"/>
        <end position="272"/>
    </location>
</feature>
<dbReference type="Gene3D" id="3.10.580.10">
    <property type="entry name" value="CBS-domain"/>
    <property type="match status" value="1"/>
</dbReference>
<dbReference type="InterPro" id="IPR018490">
    <property type="entry name" value="cNMP-bd_dom_sf"/>
</dbReference>
<keyword evidence="6" id="KW-1185">Reference proteome</keyword>
<dbReference type="InterPro" id="IPR051462">
    <property type="entry name" value="CBS_domain-containing"/>
</dbReference>
<keyword evidence="1" id="KW-0677">Repeat</keyword>
<dbReference type="Pfam" id="PF03445">
    <property type="entry name" value="DUF294"/>
    <property type="match status" value="1"/>
</dbReference>
<gene>
    <name evidence="5" type="ORF">EI545_07535</name>
</gene>
<dbReference type="CDD" id="cd04587">
    <property type="entry name" value="CBS_pair_CAP-ED_NT_Pol-beta-like_DUF294_assoc"/>
    <property type="match status" value="1"/>
</dbReference>
<dbReference type="PROSITE" id="PS50042">
    <property type="entry name" value="CNMP_BINDING_3"/>
    <property type="match status" value="1"/>
</dbReference>
<accession>A0A3S8U528</accession>
<feature type="domain" description="CBS" evidence="4">
    <location>
        <begin position="153"/>
        <end position="209"/>
    </location>
</feature>
<dbReference type="PROSITE" id="PS51371">
    <property type="entry name" value="CBS"/>
    <property type="match status" value="2"/>
</dbReference>
<dbReference type="AlphaFoldDB" id="A0A3S8U528"/>
<name>A0A3S8U528_9RHOB</name>
<protein>
    <submittedName>
        <fullName evidence="5">Cyclic nucleotide-binding/CBS domain-containing protein</fullName>
    </submittedName>
</protein>
<feature type="domain" description="Cyclic nucleotide-binding" evidence="3">
    <location>
        <begin position="22"/>
        <end position="121"/>
    </location>
</feature>
<dbReference type="InterPro" id="IPR000644">
    <property type="entry name" value="CBS_dom"/>
</dbReference>
<dbReference type="SMART" id="SM00100">
    <property type="entry name" value="cNMP"/>
    <property type="match status" value="1"/>
</dbReference>
<dbReference type="PANTHER" id="PTHR48108:SF31">
    <property type="entry name" value="CBS DOMAIN AND CYCLIC NUCLEOTIDE-REGULATED NUCLEOTIDYLTRANSFERASE"/>
    <property type="match status" value="1"/>
</dbReference>
<evidence type="ECO:0000259" key="3">
    <source>
        <dbReference type="PROSITE" id="PS50042"/>
    </source>
</evidence>
<dbReference type="CDD" id="cd00038">
    <property type="entry name" value="CAP_ED"/>
    <property type="match status" value="1"/>
</dbReference>
<sequence length="612" mass="66083">MEQDNSGLTTSSLVAFLETVHPYDSLPRDEMARVAASFSRRHHDDASVIYSAGDPLDGIFLILEGSVEVLEPSGGLVSLLGPRNSFGERGLMRDGVAVTTARAAEGAEILMLPQAEFRRLIASYPAFERFFNRGRQRDVREADISTRKVGDLIARAPIAVSPETTIRAAAEQMRDAHISCLAVVADGRLIGIVTARDFTNKVLAMGLDAATPVSAVMAKDPMVLSPESLGSDVLNRMLEHRIGHLPVVDDGKLVGMITQTDLVRFQAVSSALLVRDAATAQTVAELAENTARIPHLLVQLVGGGTAHEVVTRLVTDIADTVTRRLLAMAEAELGPAPVPYLWLACGSQGRQEQTGVSDQDNCLMIDDAATEADMAYFANLAKIVSDGLNACGYVYCPGDMMATNPQWCQPMRVWREYFRKWVAVPDPMAQMLASVMFDLRPIGGAASLYANLQDDVLEMAAKNSIFVAHMVSNSLKHTPPLGLLRGFATIRSGEYKNHIDLKMNGVVPVVDLGRIYTLIGAFGAVNTRARLEAAAAAGVISASGARDLIEAYDLIATTRLEHQARRVKAGEKPDNFIAPSELSDFERSHLRDAFVVVRTMQSAVGSSRGARS</sequence>
<dbReference type="InterPro" id="IPR018821">
    <property type="entry name" value="DUF294_put_nucleoTrafse_sb-bd"/>
</dbReference>